<feature type="compositionally biased region" description="Low complexity" evidence="1">
    <location>
        <begin position="611"/>
        <end position="627"/>
    </location>
</feature>
<name>A0A813J990_POLGL</name>
<dbReference type="EMBL" id="CAJNNW010023531">
    <property type="protein sequence ID" value="CAE8670814.1"/>
    <property type="molecule type" value="Genomic_DNA"/>
</dbReference>
<reference evidence="2" key="1">
    <citation type="submission" date="2021-02" db="EMBL/GenBank/DDBJ databases">
        <authorList>
            <person name="Dougan E. K."/>
            <person name="Rhodes N."/>
            <person name="Thang M."/>
            <person name="Chan C."/>
        </authorList>
    </citation>
    <scope>NUCLEOTIDE SEQUENCE</scope>
</reference>
<feature type="region of interest" description="Disordered" evidence="1">
    <location>
        <begin position="124"/>
        <end position="169"/>
    </location>
</feature>
<dbReference type="SUPFAM" id="SSF49899">
    <property type="entry name" value="Concanavalin A-like lectins/glucanases"/>
    <property type="match status" value="1"/>
</dbReference>
<proteinExistence type="predicted"/>
<evidence type="ECO:0000313" key="2">
    <source>
        <dbReference type="EMBL" id="CAE8670814.1"/>
    </source>
</evidence>
<dbReference type="Gene3D" id="2.60.120.920">
    <property type="match status" value="1"/>
</dbReference>
<dbReference type="AlphaFoldDB" id="A0A813J990"/>
<evidence type="ECO:0008006" key="4">
    <source>
        <dbReference type="Google" id="ProtNLM"/>
    </source>
</evidence>
<protein>
    <recommendedName>
        <fullName evidence="4">B30.2/SPRY domain-containing protein</fullName>
    </recommendedName>
</protein>
<feature type="non-terminal residue" evidence="2">
    <location>
        <position position="1"/>
    </location>
</feature>
<dbReference type="Proteomes" id="UP000626109">
    <property type="component" value="Unassembled WGS sequence"/>
</dbReference>
<evidence type="ECO:0000313" key="3">
    <source>
        <dbReference type="Proteomes" id="UP000626109"/>
    </source>
</evidence>
<accession>A0A813J990</accession>
<dbReference type="InterPro" id="IPR043136">
    <property type="entry name" value="B30.2/SPRY_sf"/>
</dbReference>
<dbReference type="InterPro" id="IPR013320">
    <property type="entry name" value="ConA-like_dom_sf"/>
</dbReference>
<feature type="region of interest" description="Disordered" evidence="1">
    <location>
        <begin position="603"/>
        <end position="750"/>
    </location>
</feature>
<feature type="compositionally biased region" description="Polar residues" evidence="1">
    <location>
        <begin position="721"/>
        <end position="737"/>
    </location>
</feature>
<feature type="compositionally biased region" description="Basic and acidic residues" evidence="1">
    <location>
        <begin position="124"/>
        <end position="148"/>
    </location>
</feature>
<comment type="caution">
    <text evidence="2">The sequence shown here is derived from an EMBL/GenBank/DDBJ whole genome shotgun (WGS) entry which is preliminary data.</text>
</comment>
<gene>
    <name evidence="2" type="ORF">PGLA2088_LOCUS17565</name>
</gene>
<sequence>LESYLGRSVAGVNMKELLAGADDKEQLAAYVRNVMRQADAPQAFSGASLSEEGDWSCGGQGQMPPLAQILNCHFERKVPAKRGAPAQVQGSELSVRVHLSVVPRSMLSFCKERQMVAAIQVVEENREPDQSEEPAPRFESFKATKEDGVSTVDDDNSDRDSQAPTSPRAAQGIIANLADLAKLGVSTFLHGASETACSEDICPDGGTFDFPASVASGETMSHLGQFADALPMPKEPQHQLSNAAERIVGSWRGTVSKQLGGYEQTITISRGVELTVAVLGRNLRGLYKLDSRKEPWKLDIQVVPEGAGAAPASIQYIARLKDNCLYLCGPVAQNMQRPREFEGPGLCVMHRLGKDGQEVDELGDSSTAFERLSTGDTTHSFSAVDPGNAFSRESTMETCTGVFLGRQPVVASDCGWKGFAEVGDSEMLDPKSIQGVQESLPKKMDQNPVENVMGTNTSNIALKFTQVWARYAEQILNLAQEQLNPRFVLNYGQPTSSALFVPPEGEAKADDNNDVAWRSTGHMLYCLDSRYFHQGSGQNHPLGDRKICSGDCIRVVLDCSRHTVAFGFNNEKPIVLFRDLEPTFYVPAVDLRDCGDKIRILSQRGSRPHVRPAVVGGAASSSRSPAPTLGAGQLQHNPLHEVEPGPQMPLPSAGTGGSRAESNAPMTPPALSLPAANAEEPDAPPPSDPPPSRRHTAPAVGEVPSVHQLPGVAFPLGHSPASGSSNPRMLQPRQSQAAHHPGLGSPYPNP</sequence>
<evidence type="ECO:0000256" key="1">
    <source>
        <dbReference type="SAM" id="MobiDB-lite"/>
    </source>
</evidence>
<organism evidence="2 3">
    <name type="scientific">Polarella glacialis</name>
    <name type="common">Dinoflagellate</name>
    <dbReference type="NCBI Taxonomy" id="89957"/>
    <lineage>
        <taxon>Eukaryota</taxon>
        <taxon>Sar</taxon>
        <taxon>Alveolata</taxon>
        <taxon>Dinophyceae</taxon>
        <taxon>Suessiales</taxon>
        <taxon>Suessiaceae</taxon>
        <taxon>Polarella</taxon>
    </lineage>
</organism>